<dbReference type="Proteomes" id="UP000285317">
    <property type="component" value="Chromosome"/>
</dbReference>
<feature type="domain" description="Phosphatidate phosphatase APP1 catalytic" evidence="2">
    <location>
        <begin position="192"/>
        <end position="342"/>
    </location>
</feature>
<proteinExistence type="predicted"/>
<accession>A0A3T0SZJ0</accession>
<protein>
    <recommendedName>
        <fullName evidence="2">Phosphatidate phosphatase APP1 catalytic domain-containing protein</fullName>
    </recommendedName>
</protein>
<evidence type="ECO:0000256" key="1">
    <source>
        <dbReference type="SAM" id="MobiDB-lite"/>
    </source>
</evidence>
<evidence type="ECO:0000313" key="3">
    <source>
        <dbReference type="EMBL" id="AZZ51791.1"/>
    </source>
</evidence>
<dbReference type="KEGG" id="rfs:C1I64_06840"/>
<name>A0A3T0SZJ0_9MICO</name>
<dbReference type="AlphaFoldDB" id="A0A3T0SZJ0"/>
<gene>
    <name evidence="3" type="ORF">C1I64_06840</name>
</gene>
<dbReference type="PANTHER" id="PTHR28208:SF3">
    <property type="entry name" value="PHOSPHATIDATE PHOSPHATASE APP1"/>
    <property type="match status" value="1"/>
</dbReference>
<reference evidence="3 4" key="1">
    <citation type="submission" date="2018-03" db="EMBL/GenBank/DDBJ databases">
        <title>Bacteriophage NCPPB3778 and a type I-E CRISPR drive the evolution of the US Biological Select Agent, Rathayibacter toxicus.</title>
        <authorList>
            <person name="Davis E.W.II."/>
            <person name="Tabima J.F."/>
            <person name="Weisberg A.J."/>
            <person name="Dantas Lopes L."/>
            <person name="Wiseman M.S."/>
            <person name="Wiseman M.S."/>
            <person name="Pupko T."/>
            <person name="Belcher M.S."/>
            <person name="Sechler A.J."/>
            <person name="Tancos M.A."/>
            <person name="Schroeder B.K."/>
            <person name="Murray T.D."/>
            <person name="Luster D.G."/>
            <person name="Schneider W.L."/>
            <person name="Rogers E."/>
            <person name="Andreote F.D."/>
            <person name="Grunwald N.J."/>
            <person name="Putnam M.L."/>
            <person name="Chang J.H."/>
        </authorList>
    </citation>
    <scope>NUCLEOTIDE SEQUENCE [LARGE SCALE GENOMIC DNA]</scope>
    <source>
        <strain evidence="3 4">DSM 15932</strain>
    </source>
</reference>
<evidence type="ECO:0000313" key="4">
    <source>
        <dbReference type="Proteomes" id="UP000285317"/>
    </source>
</evidence>
<evidence type="ECO:0000259" key="2">
    <source>
        <dbReference type="Pfam" id="PF09949"/>
    </source>
</evidence>
<dbReference type="InterPro" id="IPR019236">
    <property type="entry name" value="APP1_cat"/>
</dbReference>
<organism evidence="3 4">
    <name type="scientific">Rathayibacter festucae DSM 15932</name>
    <dbReference type="NCBI Taxonomy" id="1328866"/>
    <lineage>
        <taxon>Bacteria</taxon>
        <taxon>Bacillati</taxon>
        <taxon>Actinomycetota</taxon>
        <taxon>Actinomycetes</taxon>
        <taxon>Micrococcales</taxon>
        <taxon>Microbacteriaceae</taxon>
        <taxon>Rathayibacter</taxon>
    </lineage>
</organism>
<dbReference type="Pfam" id="PF09949">
    <property type="entry name" value="APP1_cat"/>
    <property type="match status" value="1"/>
</dbReference>
<dbReference type="PANTHER" id="PTHR28208">
    <property type="entry name" value="PHOSPHATIDATE PHOSPHATASE APP1"/>
    <property type="match status" value="1"/>
</dbReference>
<dbReference type="GO" id="GO:0008195">
    <property type="term" value="F:phosphatidate phosphatase activity"/>
    <property type="evidence" value="ECO:0007669"/>
    <property type="project" value="InterPro"/>
</dbReference>
<sequence length="384" mass="40941">MIESAQQATNDHRHRRSARVPAGRAVGSPRARAGPGVACPMPTPPRVLRRLGSVSLSVANRAETGLRDRLSARARKQGWFPALLPFSGYASAGTARILARVVLAPAAVEPSARRGLRAWHRLLTLESPGVPVRIEFAGASATGTSDGAGIVDARFAVPDGLEPGPAEALLHVAGRAPVPVTVHVVTSEPARGVVCDVDDTVWVTGISHPARAAWRTFSTTSATRRSVPGMAELLQEAIAGQDGTAVVYVSNGPWNLAGVVSRFLARRGFPAGPVLMTDWGTSPRRWFRDGEEHKRDCLARLREDLPHLSWVLVGDDGEHDPQLYSDFARRHPDAVTAIALRRVAPAHPGAAPDVDEVAGVPVVRGVDGDALRPLLQEALGRSRR</sequence>
<dbReference type="InterPro" id="IPR052935">
    <property type="entry name" value="Mg2+_PAP"/>
</dbReference>
<dbReference type="EMBL" id="CP028137">
    <property type="protein sequence ID" value="AZZ51791.1"/>
    <property type="molecule type" value="Genomic_DNA"/>
</dbReference>
<feature type="region of interest" description="Disordered" evidence="1">
    <location>
        <begin position="1"/>
        <end position="44"/>
    </location>
</feature>